<dbReference type="Pfam" id="PF05635">
    <property type="entry name" value="23S_rRNA_IVP"/>
    <property type="match status" value="1"/>
</dbReference>
<dbReference type="CDD" id="cd16377">
    <property type="entry name" value="23S_rRNA_IVP_like"/>
    <property type="match status" value="1"/>
</dbReference>
<accession>A0A1F5MGV7</accession>
<dbReference type="PANTHER" id="PTHR38471:SF2">
    <property type="entry name" value="FOUR HELIX BUNDLE PROTEIN"/>
    <property type="match status" value="1"/>
</dbReference>
<dbReference type="InterPro" id="IPR012657">
    <property type="entry name" value="23S_rRNA-intervening_sequence"/>
</dbReference>
<evidence type="ECO:0008006" key="3">
    <source>
        <dbReference type="Google" id="ProtNLM"/>
    </source>
</evidence>
<dbReference type="PANTHER" id="PTHR38471">
    <property type="entry name" value="FOUR HELIX BUNDLE PROTEIN"/>
    <property type="match status" value="1"/>
</dbReference>
<gene>
    <name evidence="1" type="ORF">A3I48_01455</name>
</gene>
<evidence type="ECO:0000313" key="2">
    <source>
        <dbReference type="Proteomes" id="UP000178859"/>
    </source>
</evidence>
<dbReference type="AlphaFoldDB" id="A0A1F5MGV7"/>
<dbReference type="Proteomes" id="UP000178859">
    <property type="component" value="Unassembled WGS sequence"/>
</dbReference>
<dbReference type="NCBIfam" id="TIGR02436">
    <property type="entry name" value="four helix bundle protein"/>
    <property type="match status" value="1"/>
</dbReference>
<name>A0A1F5MGV7_9BACT</name>
<dbReference type="InterPro" id="IPR036583">
    <property type="entry name" value="23S_rRNA_IVS_sf"/>
</dbReference>
<comment type="caution">
    <text evidence="1">The sequence shown here is derived from an EMBL/GenBank/DDBJ whole genome shotgun (WGS) entry which is preliminary data.</text>
</comment>
<reference evidence="1 2" key="1">
    <citation type="journal article" date="2016" name="Nat. Commun.">
        <title>Thousands of microbial genomes shed light on interconnected biogeochemical processes in an aquifer system.</title>
        <authorList>
            <person name="Anantharaman K."/>
            <person name="Brown C.T."/>
            <person name="Hug L.A."/>
            <person name="Sharon I."/>
            <person name="Castelle C.J."/>
            <person name="Probst A.J."/>
            <person name="Thomas B.C."/>
            <person name="Singh A."/>
            <person name="Wilkins M.J."/>
            <person name="Karaoz U."/>
            <person name="Brodie E.L."/>
            <person name="Williams K.H."/>
            <person name="Hubbard S.S."/>
            <person name="Banfield J.F."/>
        </authorList>
    </citation>
    <scope>NUCLEOTIDE SEQUENCE [LARGE SCALE GENOMIC DNA]</scope>
</reference>
<organism evidence="1 2">
    <name type="scientific">Candidatus Daviesbacteria bacterium RIFCSPLOWO2_02_FULL_36_7</name>
    <dbReference type="NCBI Taxonomy" id="1797792"/>
    <lineage>
        <taxon>Bacteria</taxon>
        <taxon>Candidatus Daviesiibacteriota</taxon>
    </lineage>
</organism>
<evidence type="ECO:0000313" key="1">
    <source>
        <dbReference type="EMBL" id="OGE64589.1"/>
    </source>
</evidence>
<proteinExistence type="predicted"/>
<sequence>MIRDVTDLEVYKESLRLLPDLYNFTKKLPKSEYDLVLQVKRSSKSIASNISEGFAKRVSDKEFKRFLKIAIGSSDEVITHLRMIAIVQPKLFLEAKNLAEKYKVLSKRINSLHTHWQSGGTF</sequence>
<dbReference type="Gene3D" id="1.20.1440.60">
    <property type="entry name" value="23S rRNA-intervening sequence"/>
    <property type="match status" value="1"/>
</dbReference>
<protein>
    <recommendedName>
        <fullName evidence="3">Four helix bundle protein</fullName>
    </recommendedName>
</protein>
<dbReference type="EMBL" id="MFDT01000051">
    <property type="protein sequence ID" value="OGE64589.1"/>
    <property type="molecule type" value="Genomic_DNA"/>
</dbReference>
<dbReference type="SUPFAM" id="SSF158446">
    <property type="entry name" value="IVS-encoded protein-like"/>
    <property type="match status" value="1"/>
</dbReference>